<accession>A0ABV6VN94</accession>
<dbReference type="Pfam" id="PF00480">
    <property type="entry name" value="ROK"/>
    <property type="match status" value="1"/>
</dbReference>
<reference evidence="3 4" key="1">
    <citation type="submission" date="2024-09" db="EMBL/GenBank/DDBJ databases">
        <authorList>
            <person name="Lee S.D."/>
        </authorList>
    </citation>
    <scope>NUCLEOTIDE SEQUENCE [LARGE SCALE GENOMIC DNA]</scope>
    <source>
        <strain evidence="3 4">N8-3</strain>
    </source>
</reference>
<evidence type="ECO:0000313" key="3">
    <source>
        <dbReference type="EMBL" id="MFC1415219.1"/>
    </source>
</evidence>
<dbReference type="CDD" id="cd23763">
    <property type="entry name" value="ASKHA_ATPase_ROK"/>
    <property type="match status" value="1"/>
</dbReference>
<evidence type="ECO:0000313" key="4">
    <source>
        <dbReference type="Proteomes" id="UP001592531"/>
    </source>
</evidence>
<dbReference type="RefSeq" id="WP_380530541.1">
    <property type="nucleotide sequence ID" value="NZ_JBHFAB010000001.1"/>
</dbReference>
<dbReference type="Proteomes" id="UP001592531">
    <property type="component" value="Unassembled WGS sequence"/>
</dbReference>
<dbReference type="InterPro" id="IPR043129">
    <property type="entry name" value="ATPase_NBD"/>
</dbReference>
<comment type="caution">
    <text evidence="3">The sequence shown here is derived from an EMBL/GenBank/DDBJ whole genome shotgun (WGS) entry which is preliminary data.</text>
</comment>
<dbReference type="PANTHER" id="PTHR18964">
    <property type="entry name" value="ROK (REPRESSOR, ORF, KINASE) FAMILY"/>
    <property type="match status" value="1"/>
</dbReference>
<dbReference type="SUPFAM" id="SSF53067">
    <property type="entry name" value="Actin-like ATPase domain"/>
    <property type="match status" value="1"/>
</dbReference>
<dbReference type="Gene3D" id="3.30.420.40">
    <property type="match status" value="2"/>
</dbReference>
<feature type="region of interest" description="Disordered" evidence="2">
    <location>
        <begin position="328"/>
        <end position="359"/>
    </location>
</feature>
<comment type="similarity">
    <text evidence="1">Belongs to the ROK (NagC/XylR) family.</text>
</comment>
<feature type="compositionally biased region" description="Low complexity" evidence="2">
    <location>
        <begin position="329"/>
        <end position="350"/>
    </location>
</feature>
<gene>
    <name evidence="3" type="ORF">ACEZDE_00955</name>
</gene>
<evidence type="ECO:0000256" key="2">
    <source>
        <dbReference type="SAM" id="MobiDB-lite"/>
    </source>
</evidence>
<name>A0ABV6VN94_9ACTN</name>
<evidence type="ECO:0000256" key="1">
    <source>
        <dbReference type="ARBA" id="ARBA00006479"/>
    </source>
</evidence>
<dbReference type="EMBL" id="JBHFAB010000001">
    <property type="protein sequence ID" value="MFC1415219.1"/>
    <property type="molecule type" value="Genomic_DNA"/>
</dbReference>
<sequence length="359" mass="35915">MPRKTPGRQTPGTLAEDCVIALDVGGTGMKGALLDRELCLRATLRRATPRASGPDAVVGAIASALRELAAQAHADGLTVRQVGVVVPGIVREDDGIAVYSANLGWRDLALTELLAARTGLPVVLGHDVRAGAVAECMLGAARGAGDALFLAIGTGVAGALVSDGRLVHGGGYAGEIGHVRVEPDGARCGCGGRGCLESLASATAVAAAYAARTGRAVEGAAQVAARVAAGDPDAVAVWDRAARGLATALATAVTLLAPEVIVLGGGLAEAGDLLLDPVRAYLAEQLTFQRAPLLVRADLGDEAGCMGAGLYAWHRVPDRVPAGFASAESASPGFASPVPASAPVSPAAASDRLPAGWSR</sequence>
<keyword evidence="4" id="KW-1185">Reference proteome</keyword>
<organism evidence="3 4">
    <name type="scientific">Streptacidiphilus cavernicola</name>
    <dbReference type="NCBI Taxonomy" id="3342716"/>
    <lineage>
        <taxon>Bacteria</taxon>
        <taxon>Bacillati</taxon>
        <taxon>Actinomycetota</taxon>
        <taxon>Actinomycetes</taxon>
        <taxon>Kitasatosporales</taxon>
        <taxon>Streptomycetaceae</taxon>
        <taxon>Streptacidiphilus</taxon>
    </lineage>
</organism>
<protein>
    <submittedName>
        <fullName evidence="3">ROK family protein</fullName>
    </submittedName>
</protein>
<dbReference type="PANTHER" id="PTHR18964:SF149">
    <property type="entry name" value="BIFUNCTIONAL UDP-N-ACETYLGLUCOSAMINE 2-EPIMERASE_N-ACETYLMANNOSAMINE KINASE"/>
    <property type="match status" value="1"/>
</dbReference>
<dbReference type="InterPro" id="IPR000600">
    <property type="entry name" value="ROK"/>
</dbReference>
<proteinExistence type="inferred from homology"/>